<dbReference type="SMART" id="SM00533">
    <property type="entry name" value="MUTSd"/>
    <property type="match status" value="1"/>
</dbReference>
<dbReference type="InterPro" id="IPR027417">
    <property type="entry name" value="P-loop_NTPase"/>
</dbReference>
<dbReference type="SUPFAM" id="SSF48334">
    <property type="entry name" value="DNA repair protein MutS, domain III"/>
    <property type="match status" value="1"/>
</dbReference>
<dbReference type="InterPro" id="IPR005747">
    <property type="entry name" value="MutS2"/>
</dbReference>
<dbReference type="FunFam" id="3.40.50.300:FF:000830">
    <property type="entry name" value="Endonuclease MutS2"/>
    <property type="match status" value="1"/>
</dbReference>
<dbReference type="GO" id="GO:0005524">
    <property type="term" value="F:ATP binding"/>
    <property type="evidence" value="ECO:0007669"/>
    <property type="project" value="UniProtKB-UniRule"/>
</dbReference>
<comment type="similarity">
    <text evidence="8">Belongs to the DNA mismatch repair MutS family. MutS2 subfamily.</text>
</comment>
<evidence type="ECO:0000256" key="6">
    <source>
        <dbReference type="ARBA" id="ARBA00022884"/>
    </source>
</evidence>
<evidence type="ECO:0000256" key="3">
    <source>
        <dbReference type="ARBA" id="ARBA00022741"/>
    </source>
</evidence>
<keyword evidence="12" id="KW-1185">Reference proteome</keyword>
<dbReference type="AlphaFoldDB" id="A0A7G9FM40"/>
<keyword evidence="8 11" id="KW-0255">Endonuclease</keyword>
<dbReference type="PANTHER" id="PTHR48466">
    <property type="entry name" value="OS10G0509000 PROTEIN-RELATED"/>
    <property type="match status" value="1"/>
</dbReference>
<dbReference type="GO" id="GO:0019843">
    <property type="term" value="F:rRNA binding"/>
    <property type="evidence" value="ECO:0007669"/>
    <property type="project" value="UniProtKB-UniRule"/>
</dbReference>
<dbReference type="GO" id="GO:0004519">
    <property type="term" value="F:endonuclease activity"/>
    <property type="evidence" value="ECO:0007669"/>
    <property type="project" value="UniProtKB-UniRule"/>
</dbReference>
<dbReference type="InterPro" id="IPR046893">
    <property type="entry name" value="MSSS"/>
</dbReference>
<evidence type="ECO:0000313" key="11">
    <source>
        <dbReference type="EMBL" id="QNL99621.1"/>
    </source>
</evidence>
<dbReference type="Gene3D" id="3.30.1370.110">
    <property type="match status" value="1"/>
</dbReference>
<feature type="domain" description="Smr" evidence="10">
    <location>
        <begin position="737"/>
        <end position="811"/>
    </location>
</feature>
<dbReference type="GO" id="GO:0045910">
    <property type="term" value="P:negative regulation of DNA recombination"/>
    <property type="evidence" value="ECO:0007669"/>
    <property type="project" value="InterPro"/>
</dbReference>
<dbReference type="InterPro" id="IPR000432">
    <property type="entry name" value="DNA_mismatch_repair_MutS_C"/>
</dbReference>
<dbReference type="EMBL" id="CP060632">
    <property type="protein sequence ID" value="QNL99621.1"/>
    <property type="molecule type" value="Genomic_DNA"/>
</dbReference>
<evidence type="ECO:0000256" key="5">
    <source>
        <dbReference type="ARBA" id="ARBA00022840"/>
    </source>
</evidence>
<dbReference type="Proteomes" id="UP000515819">
    <property type="component" value="Chromosome"/>
</dbReference>
<gene>
    <name evidence="8" type="primary">mutS2</name>
    <name evidence="8" type="synonym">rqcU</name>
    <name evidence="11" type="ORF">H9Q76_13085</name>
</gene>
<dbReference type="Pfam" id="PF20297">
    <property type="entry name" value="MSSS"/>
    <property type="match status" value="1"/>
</dbReference>
<dbReference type="NCBIfam" id="TIGR01069">
    <property type="entry name" value="mutS2"/>
    <property type="match status" value="1"/>
</dbReference>
<dbReference type="PROSITE" id="PS50828">
    <property type="entry name" value="SMR"/>
    <property type="match status" value="1"/>
</dbReference>
<dbReference type="SUPFAM" id="SSF52540">
    <property type="entry name" value="P-loop containing nucleoside triphosphate hydrolases"/>
    <property type="match status" value="1"/>
</dbReference>
<dbReference type="Pfam" id="PF00488">
    <property type="entry name" value="MutS_V"/>
    <property type="match status" value="1"/>
</dbReference>
<comment type="function">
    <text evidence="8">Acts as a ribosome collision sensor, splitting the ribosome into its 2 subunits. Detects stalled/collided 70S ribosomes which it binds and splits by an ATP-hydrolysis driven conformational change. Acts upstream of the ribosome quality control system (RQC), a ribosome-associated complex that mediates the extraction of incompletely synthesized nascent chains from stalled ribosomes and their subsequent degradation. Probably generates substrates for RQC.</text>
</comment>
<dbReference type="GO" id="GO:0030983">
    <property type="term" value="F:mismatched DNA binding"/>
    <property type="evidence" value="ECO:0007669"/>
    <property type="project" value="InterPro"/>
</dbReference>
<keyword evidence="6 8" id="KW-0694">RNA-binding</keyword>
<name>A0A7G9FM40_9FIRM</name>
<proteinExistence type="inferred from homology"/>
<evidence type="ECO:0000256" key="9">
    <source>
        <dbReference type="SAM" id="MobiDB-lite"/>
    </source>
</evidence>
<feature type="binding site" evidence="8">
    <location>
        <begin position="347"/>
        <end position="354"/>
    </location>
    <ligand>
        <name>ATP</name>
        <dbReference type="ChEBI" id="CHEBI:30616"/>
    </ligand>
</feature>
<protein>
    <recommendedName>
        <fullName evidence="8">Endonuclease MutS2</fullName>
        <ecNumber evidence="8">3.1.-.-</ecNumber>
    </recommendedName>
    <alternativeName>
        <fullName evidence="8">Ribosome-associated protein quality control-upstream factor</fullName>
        <shortName evidence="8">RQC-upstream factor</shortName>
        <shortName evidence="8">RqcU</shortName>
        <ecNumber evidence="8">3.6.4.-</ecNumber>
    </alternativeName>
</protein>
<evidence type="ECO:0000259" key="10">
    <source>
        <dbReference type="PROSITE" id="PS50828"/>
    </source>
</evidence>
<dbReference type="InterPro" id="IPR002625">
    <property type="entry name" value="Smr_dom"/>
</dbReference>
<keyword evidence="3 8" id="KW-0547">Nucleotide-binding</keyword>
<evidence type="ECO:0000256" key="2">
    <source>
        <dbReference type="ARBA" id="ARBA00022730"/>
    </source>
</evidence>
<reference evidence="11 12" key="1">
    <citation type="submission" date="2020-08" db="EMBL/GenBank/DDBJ databases">
        <authorList>
            <person name="Liu C."/>
            <person name="Sun Q."/>
        </authorList>
    </citation>
    <scope>NUCLEOTIDE SEQUENCE [LARGE SCALE GENOMIC DNA]</scope>
    <source>
        <strain evidence="11 12">NSJ-4</strain>
    </source>
</reference>
<dbReference type="SMART" id="SM00534">
    <property type="entry name" value="MUTSac"/>
    <property type="match status" value="1"/>
</dbReference>
<dbReference type="EC" id="3.1.-.-" evidence="8"/>
<dbReference type="PIRSF" id="PIRSF005814">
    <property type="entry name" value="MutS_YshD"/>
    <property type="match status" value="1"/>
</dbReference>
<accession>A0A7G9FM40</accession>
<keyword evidence="7 8" id="KW-0238">DNA-binding</keyword>
<dbReference type="CDD" id="cd03280">
    <property type="entry name" value="ABC_MutS2"/>
    <property type="match status" value="1"/>
</dbReference>
<dbReference type="HAMAP" id="MF_00092">
    <property type="entry name" value="MutS2"/>
    <property type="match status" value="1"/>
</dbReference>
<keyword evidence="2 8" id="KW-0699">rRNA-binding</keyword>
<dbReference type="GO" id="GO:0006298">
    <property type="term" value="P:mismatch repair"/>
    <property type="evidence" value="ECO:0007669"/>
    <property type="project" value="InterPro"/>
</dbReference>
<dbReference type="Pfam" id="PF01713">
    <property type="entry name" value="Smr"/>
    <property type="match status" value="1"/>
</dbReference>
<comment type="subunit">
    <text evidence="8">Homodimer. Binds to stalled ribosomes, contacting rRNA.</text>
</comment>
<evidence type="ECO:0000256" key="1">
    <source>
        <dbReference type="ARBA" id="ARBA00022722"/>
    </source>
</evidence>
<evidence type="ECO:0000313" key="12">
    <source>
        <dbReference type="Proteomes" id="UP000515819"/>
    </source>
</evidence>
<organism evidence="11 12">
    <name type="scientific">Wujia chipingensis</name>
    <dbReference type="NCBI Taxonomy" id="2763670"/>
    <lineage>
        <taxon>Bacteria</taxon>
        <taxon>Bacillati</taxon>
        <taxon>Bacillota</taxon>
        <taxon>Clostridia</taxon>
        <taxon>Lachnospirales</taxon>
        <taxon>Lachnospiraceae</taxon>
        <taxon>Wujia</taxon>
    </lineage>
</organism>
<evidence type="ECO:0000256" key="7">
    <source>
        <dbReference type="ARBA" id="ARBA00023125"/>
    </source>
</evidence>
<sequence length="811" mass="90209">MNKRSLRILEFNKILSMVTEYATSPMAKRRVDRMKPQRDIEQIRKLQEETNDALNRLNHHGNISFSGLCDIGASIKRLEVQGTLTSKELLDIAAVLQVAKAAKQYGDGSDLTEALASRNQEPVSQTTFDSLTERFNMLLPLEHIASEINRCILSENEYADDASSGLKNIRREIRLTNDKLHQQLDKIIKSDANRDQLQDSLITMRNGRYCIPVKQEYRSKFPGMIHDQSSTGSTLFIEPMAVVNLNNQIKELANEELLEIEKILESLSAQAATYVSDIAYDLELLTDLDFIFAKAKFARATNSTRPIFNTDGIIDIRQGRHPLLEKHTVVPVDIRLGETYNLLIITGPNTGGKTVSLKTLGLFSLMGQAGLHIPAMEESRLAVFDDIFADIGDEQSIEQNLSTFSSHMSNIVYIVQHATPNTLCLFDEPGGGTDPVEGAALAVSILNYLKSMGARCMATTHYSELKTYALSTDGVENASCEFDVATLRPTYRLTIGIPGKSNAFAIASKLGLPDYIINSAKDQIDSDAIDMETLLADLEASKRSMQEDEKAIEAYKQEIESLKESLQKKEENLDTKKAEILKKAREEARDIIDDAKDVADQTIRDYNKWRNNPHKADMRTMEEQRSKLRSKIKDYEKSGASETKKQTSNHKASDFHIGDTVQVLSMGTRGTITKLPDNKGIAGVQMGILNSMLPISDLLIIPESTVSVNGTKQKYSGKHAGGDHTSVSKSMTFSPELNVMGKTVDEACFEIDKYLDDAVLAHISRVTIIHGKGTGALRKGIWQYLKKHPLVQSYRSGEFGEGEYGVTIVEL</sequence>
<dbReference type="InterPro" id="IPR036187">
    <property type="entry name" value="DNA_mismatch_repair_MutS_sf"/>
</dbReference>
<keyword evidence="4 8" id="KW-0378">Hydrolase</keyword>
<dbReference type="KEGG" id="wcp:H9Q76_13085"/>
<dbReference type="GO" id="GO:0072344">
    <property type="term" value="P:rescue of stalled ribosome"/>
    <property type="evidence" value="ECO:0007669"/>
    <property type="project" value="UniProtKB-UniRule"/>
</dbReference>
<dbReference type="GO" id="GO:0140664">
    <property type="term" value="F:ATP-dependent DNA damage sensor activity"/>
    <property type="evidence" value="ECO:0007669"/>
    <property type="project" value="InterPro"/>
</dbReference>
<comment type="function">
    <text evidence="8">Endonuclease that is involved in the suppression of homologous recombination and thus may have a key role in the control of bacterial genetic diversity.</text>
</comment>
<dbReference type="InterPro" id="IPR036063">
    <property type="entry name" value="Smr_dom_sf"/>
</dbReference>
<dbReference type="GO" id="GO:0016887">
    <property type="term" value="F:ATP hydrolysis activity"/>
    <property type="evidence" value="ECO:0007669"/>
    <property type="project" value="InterPro"/>
</dbReference>
<dbReference type="PANTHER" id="PTHR48466:SF2">
    <property type="entry name" value="OS10G0509000 PROTEIN"/>
    <property type="match status" value="1"/>
</dbReference>
<evidence type="ECO:0000256" key="8">
    <source>
        <dbReference type="HAMAP-Rule" id="MF_00092"/>
    </source>
</evidence>
<keyword evidence="1 8" id="KW-0540">Nuclease</keyword>
<feature type="region of interest" description="Disordered" evidence="9">
    <location>
        <begin position="633"/>
        <end position="652"/>
    </location>
</feature>
<dbReference type="Gene3D" id="3.40.50.300">
    <property type="entry name" value="P-loop containing nucleotide triphosphate hydrolases"/>
    <property type="match status" value="1"/>
</dbReference>
<keyword evidence="5 8" id="KW-0067">ATP-binding</keyword>
<dbReference type="InterPro" id="IPR007696">
    <property type="entry name" value="DNA_mismatch_repair_MutS_core"/>
</dbReference>
<dbReference type="InterPro" id="IPR045076">
    <property type="entry name" value="MutS"/>
</dbReference>
<dbReference type="SUPFAM" id="SSF160443">
    <property type="entry name" value="SMR domain-like"/>
    <property type="match status" value="1"/>
</dbReference>
<dbReference type="RefSeq" id="WP_249321292.1">
    <property type="nucleotide sequence ID" value="NZ_CP060632.1"/>
</dbReference>
<evidence type="ECO:0000256" key="4">
    <source>
        <dbReference type="ARBA" id="ARBA00022801"/>
    </source>
</evidence>
<dbReference type="EC" id="3.6.4.-" evidence="8"/>
<dbReference type="SMART" id="SM00463">
    <property type="entry name" value="SMR"/>
    <property type="match status" value="1"/>
</dbReference>
<dbReference type="GO" id="GO:0043023">
    <property type="term" value="F:ribosomal large subunit binding"/>
    <property type="evidence" value="ECO:0007669"/>
    <property type="project" value="UniProtKB-UniRule"/>
</dbReference>